<gene>
    <name evidence="1" type="ORF">COU07_00480</name>
</gene>
<comment type="caution">
    <text evidence="1">The sequence shown here is derived from an EMBL/GenBank/DDBJ whole genome shotgun (WGS) entry which is preliminary data.</text>
</comment>
<dbReference type="AlphaFoldDB" id="A0A2H0USI0"/>
<name>A0A2H0USI0_9BACT</name>
<reference evidence="2" key="1">
    <citation type="submission" date="2017-09" db="EMBL/GenBank/DDBJ databases">
        <title>Depth-based differentiation of microbial function through sediment-hosted aquifers and enrichment of novel symbionts in the deep terrestrial subsurface.</title>
        <authorList>
            <person name="Probst A.J."/>
            <person name="Ladd B."/>
            <person name="Jarett J.K."/>
            <person name="Geller-Mcgrath D.E."/>
            <person name="Sieber C.M.K."/>
            <person name="Emerson J.B."/>
            <person name="Anantharaman K."/>
            <person name="Thomas B.C."/>
            <person name="Malmstrom R."/>
            <person name="Stieglmeier M."/>
            <person name="Klingl A."/>
            <person name="Woyke T."/>
            <person name="Ryan C.M."/>
            <person name="Banfield J.F."/>
        </authorList>
    </citation>
    <scope>NUCLEOTIDE SEQUENCE [LARGE SCALE GENOMIC DNA]</scope>
</reference>
<accession>A0A2H0USI0</accession>
<protein>
    <submittedName>
        <fullName evidence="1">Uncharacterized protein</fullName>
    </submittedName>
</protein>
<organism evidence="1 2">
    <name type="scientific">Candidatus Harrisonbacteria bacterium CG10_big_fil_rev_8_21_14_0_10_40_38</name>
    <dbReference type="NCBI Taxonomy" id="1974583"/>
    <lineage>
        <taxon>Bacteria</taxon>
        <taxon>Candidatus Harrisoniibacteriota</taxon>
    </lineage>
</organism>
<sequence>MFAKFPEDDRYFSWTRHIKNKMMFYGISTQKIKTILKSPTRREEGIAPNTIAVMKRNDTKKRKEEIWVMYQTKEKRKKEPSVYTLVARQSQKIMISAWRYPGHTKAGAEIPIPEDILEELNKLVN</sequence>
<evidence type="ECO:0000313" key="2">
    <source>
        <dbReference type="Proteomes" id="UP000231157"/>
    </source>
</evidence>
<dbReference type="Proteomes" id="UP000231157">
    <property type="component" value="Unassembled WGS sequence"/>
</dbReference>
<proteinExistence type="predicted"/>
<dbReference type="EMBL" id="PFAZ01000001">
    <property type="protein sequence ID" value="PIR89362.1"/>
    <property type="molecule type" value="Genomic_DNA"/>
</dbReference>
<evidence type="ECO:0000313" key="1">
    <source>
        <dbReference type="EMBL" id="PIR89362.1"/>
    </source>
</evidence>